<evidence type="ECO:0000313" key="11">
    <source>
        <dbReference type="Proteomes" id="UP000245429"/>
    </source>
</evidence>
<keyword evidence="11" id="KW-1185">Reference proteome</keyword>
<comment type="caution">
    <text evidence="6">Lacks conserved residue(s) required for the propagation of feature annotation.</text>
</comment>
<dbReference type="InterPro" id="IPR036852">
    <property type="entry name" value="Peptidase_S8/S53_dom_sf"/>
</dbReference>
<feature type="chain" id="PRO_5015863103" description="Peptidase S8" evidence="7">
    <location>
        <begin position="19"/>
        <end position="541"/>
    </location>
</feature>
<dbReference type="InterPro" id="IPR015500">
    <property type="entry name" value="Peptidase_S8_subtilisin-rel"/>
</dbReference>
<sequence>MKKELLLFFLFCFSFITAQQSVQNNNTVSLYIRINEKELNFSELQEFLNVYNATIENGIRLSEDQFSSLKEQALSVTGTDESVLRLKNIFRILIPDTNPTTVDEPKDKLTNQKGIIYCVKMETEPIAPPTDIPPTTPDYFSQQTYIQSNPGVNMQYAWDQNFTGAGISLFDVEYGMNVYHEEFNAVNISIASGMTVEPTLDESYTEHGTGALGVVYADNGNYGVTGMAYGLDTVILYPEYTVENGYNRAYAVTQAIANAAIGDIIMYEMQTGGIGAGPYNYVPAEYNDVIWDLTKAATDAGIIVVAAAGNGNQNLDASGYATYMNKGDSGAILVGAGTSNLNHERIYYSTYGSRVDVQAWAQNVISSGYGDYSTIGGDFNQRYTLFSGTSSATPIVASCAAVLQSYYHFYTGNYMTGQEIRNILITTGIAQGGTTAGHIGPIPDMQAAIAYLDSTLHNEAFTTDSLNIYPNPTSDFITITDSKGDFNQGQITIFNLLGQTVYQNNLESNTLKIDLSDLDSGAYFVKVTTSRKEYLTKIIKK</sequence>
<dbReference type="RefSeq" id="WP_109568247.1">
    <property type="nucleotide sequence ID" value="NZ_CP029463.1"/>
</dbReference>
<reference evidence="10 11" key="1">
    <citation type="submission" date="2018-05" db="EMBL/GenBank/DDBJ databases">
        <title>Flavobacterium sp. MEBiC07310.</title>
        <authorList>
            <person name="Baek K."/>
        </authorList>
    </citation>
    <scope>NUCLEOTIDE SEQUENCE [LARGE SCALE GENOMIC DNA]</scope>
    <source>
        <strain evidence="10 11">MEBiC07310</strain>
    </source>
</reference>
<keyword evidence="5" id="KW-0720">Serine protease</keyword>
<evidence type="ECO:0000259" key="8">
    <source>
        <dbReference type="Pfam" id="PF00082"/>
    </source>
</evidence>
<dbReference type="SUPFAM" id="SSF52743">
    <property type="entry name" value="Subtilisin-like"/>
    <property type="match status" value="1"/>
</dbReference>
<evidence type="ECO:0000256" key="1">
    <source>
        <dbReference type="ARBA" id="ARBA00011073"/>
    </source>
</evidence>
<protein>
    <recommendedName>
        <fullName evidence="12">Peptidase S8</fullName>
    </recommendedName>
</protein>
<evidence type="ECO:0000256" key="5">
    <source>
        <dbReference type="ARBA" id="ARBA00022825"/>
    </source>
</evidence>
<accession>A0A2U8QRR0</accession>
<dbReference type="GO" id="GO:0004252">
    <property type="term" value="F:serine-type endopeptidase activity"/>
    <property type="evidence" value="ECO:0007669"/>
    <property type="project" value="InterPro"/>
</dbReference>
<name>A0A2U8QRR0_9FLAO</name>
<feature type="domain" description="Peptidase S8/S53" evidence="8">
    <location>
        <begin position="196"/>
        <end position="428"/>
    </location>
</feature>
<dbReference type="AlphaFoldDB" id="A0A2U8QRR0"/>
<organism evidence="10 11">
    <name type="scientific">Flavobacterium sediminis</name>
    <dbReference type="NCBI Taxonomy" id="2201181"/>
    <lineage>
        <taxon>Bacteria</taxon>
        <taxon>Pseudomonadati</taxon>
        <taxon>Bacteroidota</taxon>
        <taxon>Flavobacteriia</taxon>
        <taxon>Flavobacteriales</taxon>
        <taxon>Flavobacteriaceae</taxon>
        <taxon>Flavobacterium</taxon>
    </lineage>
</organism>
<dbReference type="GO" id="GO:0006508">
    <property type="term" value="P:proteolysis"/>
    <property type="evidence" value="ECO:0007669"/>
    <property type="project" value="UniProtKB-KW"/>
</dbReference>
<feature type="domain" description="Secretion system C-terminal sorting" evidence="9">
    <location>
        <begin position="468"/>
        <end position="539"/>
    </location>
</feature>
<evidence type="ECO:0000256" key="2">
    <source>
        <dbReference type="ARBA" id="ARBA00022670"/>
    </source>
</evidence>
<evidence type="ECO:0000256" key="7">
    <source>
        <dbReference type="SAM" id="SignalP"/>
    </source>
</evidence>
<dbReference type="Pfam" id="PF18962">
    <property type="entry name" value="Por_Secre_tail"/>
    <property type="match status" value="1"/>
</dbReference>
<evidence type="ECO:0000259" key="9">
    <source>
        <dbReference type="Pfam" id="PF18962"/>
    </source>
</evidence>
<keyword evidence="3 7" id="KW-0732">Signal</keyword>
<evidence type="ECO:0000256" key="3">
    <source>
        <dbReference type="ARBA" id="ARBA00022729"/>
    </source>
</evidence>
<proteinExistence type="inferred from homology"/>
<comment type="similarity">
    <text evidence="1 6">Belongs to the peptidase S8 family.</text>
</comment>
<dbReference type="Gene3D" id="3.40.50.200">
    <property type="entry name" value="Peptidase S8/S53 domain"/>
    <property type="match status" value="1"/>
</dbReference>
<dbReference type="KEGG" id="fse:DI487_02435"/>
<dbReference type="Proteomes" id="UP000245429">
    <property type="component" value="Chromosome"/>
</dbReference>
<dbReference type="PANTHER" id="PTHR43806:SF11">
    <property type="entry name" value="CEREVISIN-RELATED"/>
    <property type="match status" value="1"/>
</dbReference>
<dbReference type="PRINTS" id="PR00723">
    <property type="entry name" value="SUBTILISIN"/>
</dbReference>
<feature type="signal peptide" evidence="7">
    <location>
        <begin position="1"/>
        <end position="18"/>
    </location>
</feature>
<evidence type="ECO:0000256" key="6">
    <source>
        <dbReference type="PROSITE-ProRule" id="PRU01240"/>
    </source>
</evidence>
<dbReference type="EMBL" id="CP029463">
    <property type="protein sequence ID" value="AWM12838.1"/>
    <property type="molecule type" value="Genomic_DNA"/>
</dbReference>
<dbReference type="OrthoDB" id="9798386at2"/>
<dbReference type="InterPro" id="IPR000209">
    <property type="entry name" value="Peptidase_S8/S53_dom"/>
</dbReference>
<dbReference type="InterPro" id="IPR026444">
    <property type="entry name" value="Secre_tail"/>
</dbReference>
<evidence type="ECO:0008006" key="12">
    <source>
        <dbReference type="Google" id="ProtNLM"/>
    </source>
</evidence>
<dbReference type="PANTHER" id="PTHR43806">
    <property type="entry name" value="PEPTIDASE S8"/>
    <property type="match status" value="1"/>
</dbReference>
<dbReference type="NCBIfam" id="TIGR04183">
    <property type="entry name" value="Por_Secre_tail"/>
    <property type="match status" value="1"/>
</dbReference>
<gene>
    <name evidence="10" type="ORF">DI487_02435</name>
</gene>
<keyword evidence="4" id="KW-0378">Hydrolase</keyword>
<evidence type="ECO:0000313" key="10">
    <source>
        <dbReference type="EMBL" id="AWM12838.1"/>
    </source>
</evidence>
<dbReference type="PROSITE" id="PS51892">
    <property type="entry name" value="SUBTILASE"/>
    <property type="match status" value="1"/>
</dbReference>
<dbReference type="InterPro" id="IPR050131">
    <property type="entry name" value="Peptidase_S8_subtilisin-like"/>
</dbReference>
<dbReference type="Pfam" id="PF00082">
    <property type="entry name" value="Peptidase_S8"/>
    <property type="match status" value="1"/>
</dbReference>
<keyword evidence="2" id="KW-0645">Protease</keyword>
<evidence type="ECO:0000256" key="4">
    <source>
        <dbReference type="ARBA" id="ARBA00022801"/>
    </source>
</evidence>